<evidence type="ECO:0000313" key="3">
    <source>
        <dbReference type="EMBL" id="AUR81074.1"/>
    </source>
</evidence>
<keyword evidence="2" id="KW-0812">Transmembrane</keyword>
<keyword evidence="2" id="KW-1133">Transmembrane helix</keyword>
<organism evidence="3 4">
    <name type="scientific">Vibrio phage Aphrodite1</name>
    <dbReference type="NCBI Taxonomy" id="2070057"/>
    <lineage>
        <taxon>Viruses</taxon>
        <taxon>Duplodnaviria</taxon>
        <taxon>Heunggongvirae</taxon>
        <taxon>Uroviricota</taxon>
        <taxon>Caudoviricetes</taxon>
        <taxon>Chimalliviridae</taxon>
        <taxon>Gorgonvirinae</taxon>
        <taxon>Aphroditevirus</taxon>
        <taxon>Aphroditevirus aphrodite1</taxon>
    </lineage>
</organism>
<proteinExistence type="predicted"/>
<feature type="transmembrane region" description="Helical" evidence="2">
    <location>
        <begin position="12"/>
        <end position="35"/>
    </location>
</feature>
<dbReference type="OrthoDB" id="26631at10239"/>
<evidence type="ECO:0000256" key="1">
    <source>
        <dbReference type="SAM" id="MobiDB-lite"/>
    </source>
</evidence>
<name>A0A2I7QI48_9CAUD</name>
<reference evidence="4" key="1">
    <citation type="submission" date="2017-12" db="EMBL/GenBank/DDBJ databases">
        <title>Phage resistance in Vibrio sp. unravels a complex metabolic adaptation strategy.</title>
        <authorList>
            <person name="Skliros D."/>
            <person name="Kalatzis P.G."/>
            <person name="Katharios P."/>
            <person name="Flemetakis E."/>
        </authorList>
    </citation>
    <scope>NUCLEOTIDE SEQUENCE [LARGE SCALE GENOMIC DNA]</scope>
</reference>
<dbReference type="EMBL" id="MG720308">
    <property type="protein sequence ID" value="AUR81074.1"/>
    <property type="molecule type" value="Genomic_DNA"/>
</dbReference>
<feature type="compositionally biased region" description="Basic and acidic residues" evidence="1">
    <location>
        <begin position="114"/>
        <end position="129"/>
    </location>
</feature>
<keyword evidence="4" id="KW-1185">Reference proteome</keyword>
<evidence type="ECO:0000256" key="2">
    <source>
        <dbReference type="SAM" id="Phobius"/>
    </source>
</evidence>
<dbReference type="Proteomes" id="UP000240536">
    <property type="component" value="Segment"/>
</dbReference>
<keyword evidence="2" id="KW-0472">Membrane</keyword>
<feature type="region of interest" description="Disordered" evidence="1">
    <location>
        <begin position="106"/>
        <end position="129"/>
    </location>
</feature>
<sequence>MPDQDKRMTWTTVQFGTIVGLLLLTLLTNLGGMFFDKDEGMSKETIAQLEDIMKTFEQINKESRVILEENKRSNLELERFLEEKKGVRRESYQSMMDEYQLEMKGVIPSGSTNKDVEHDPVTEVPRPEG</sequence>
<evidence type="ECO:0000313" key="4">
    <source>
        <dbReference type="Proteomes" id="UP000240536"/>
    </source>
</evidence>
<gene>
    <name evidence="3" type="ORF">Aphrodite1_0054</name>
</gene>
<protein>
    <submittedName>
        <fullName evidence="3">Uncharacterized protein</fullName>
    </submittedName>
</protein>
<accession>A0A2I7QI48</accession>